<keyword evidence="6 8" id="KW-0472">Membrane</keyword>
<feature type="domain" description="ABC transmembrane type-2" evidence="10">
    <location>
        <begin position="666"/>
        <end position="902"/>
    </location>
</feature>
<dbReference type="SMART" id="SM00382">
    <property type="entry name" value="AAA"/>
    <property type="match status" value="2"/>
</dbReference>
<dbReference type="GO" id="GO:0140359">
    <property type="term" value="F:ABC-type transporter activity"/>
    <property type="evidence" value="ECO:0007669"/>
    <property type="project" value="InterPro"/>
</dbReference>
<dbReference type="PANTHER" id="PTHR43038">
    <property type="entry name" value="ATP-BINDING CASSETTE, SUB-FAMILY H, MEMBER 1"/>
    <property type="match status" value="1"/>
</dbReference>
<dbReference type="SUPFAM" id="SSF52540">
    <property type="entry name" value="P-loop containing nucleoside triphosphate hydrolases"/>
    <property type="match status" value="2"/>
</dbReference>
<dbReference type="OrthoDB" id="9805029at2"/>
<dbReference type="InterPro" id="IPR027417">
    <property type="entry name" value="P-loop_NTPase"/>
</dbReference>
<sequence>MAAPVVQVRDVIHRYGDTLAVDGVTLDVPPGRIVGLVGPDGAGKSTLMGLVAGARRMQEGEIEVLGGSLRDARHRSAVFPRIAYMPQGLGQNLYMTLSVMENLRFFGRLFGLRDADSRARIDALLRATRLDPFADRPAGKLSGGMKQKLGLCCALIHDPDLLILDEPTTGVDPLSRRQFWTLIDAIRDSRPDMGVLVSTAYMDEAGRFDTLHAMWHGRVLGRGSAEELRKRTGEETLERAFTALLPDGARDDRPPLTMPPRPDHGGETAIAARDLTRRFGDFTAVDTVSFDIPRGEIYGFIGSNGSGKTTTMKMLTGLMPATEGDVSLFGQPVDATDIGGRARVGYMSQAFSLYGDMTVRENLALHARLFRLDARQTRDRIADLLDRFDLSDHADAGAGDLPLGLRQRLSLAVAVIHRPEVLILDEPTSGVDPMARDAFWRILAGLSRDDGVTIFVSTHFMSEAALCDRMALMHAGKVLDEGPPAEIAARHGDGDLEAAFIALIEQADGGGAEAAARAARGIEMGPAGQDTRSGASAALTRALAYAGRETVEILRDPIRLVFAFGGTVILMLIFAFGISMDVEDMKFAVLDQDRSPESRAYLQTFEASPYFLPMPPVADTDALVRRLRAGDTTMVLDIPPDFGRAIRQGRPVEAQAWIDGANTQRAGIVEGYVRGGHQSYLAEGARPGAGGVDVQTRWRYNPTVDSIYAIAPSVPAMLLMMFPAILMAISVAREREIGTITNFHVTPTRRVEFMGGKQLPYLGIGLVNFALMTAMAVFLFGVPLTGSLSVLTLAAVLYLLASTGFGLLVSVFTTTQVAAVFATMVISMMPTVIFSGMMQPVETLEGGARLIGSAWPTRYYMQTSVGAFTKGLGWDGLAHNLLWIAVFIPVFIAPALLLLKKQEA</sequence>
<dbReference type="InterPro" id="IPR013525">
    <property type="entry name" value="ABC2_TM"/>
</dbReference>
<keyword evidence="12" id="KW-1185">Reference proteome</keyword>
<keyword evidence="2 8" id="KW-0812">Transmembrane</keyword>
<comment type="subcellular location">
    <subcellularLocation>
        <location evidence="1">Membrane</location>
        <topology evidence="1">Multi-pass membrane protein</topology>
    </subcellularLocation>
</comment>
<feature type="transmembrane region" description="Helical" evidence="8">
    <location>
        <begin position="759"/>
        <end position="782"/>
    </location>
</feature>
<name>A0A0M6XWB0_9RHOB</name>
<feature type="transmembrane region" description="Helical" evidence="8">
    <location>
        <begin position="817"/>
        <end position="837"/>
    </location>
</feature>
<evidence type="ECO:0000256" key="7">
    <source>
        <dbReference type="SAM" id="MobiDB-lite"/>
    </source>
</evidence>
<dbReference type="Pfam" id="PF12698">
    <property type="entry name" value="ABC2_membrane_3"/>
    <property type="match status" value="1"/>
</dbReference>
<dbReference type="GO" id="GO:0005524">
    <property type="term" value="F:ATP binding"/>
    <property type="evidence" value="ECO:0007669"/>
    <property type="project" value="UniProtKB-KW"/>
</dbReference>
<keyword evidence="4 11" id="KW-0067">ATP-binding</keyword>
<dbReference type="Gene3D" id="3.40.1710.10">
    <property type="entry name" value="abc type-2 transporter like domain"/>
    <property type="match status" value="1"/>
</dbReference>
<dbReference type="PROSITE" id="PS50893">
    <property type="entry name" value="ABC_TRANSPORTER_2"/>
    <property type="match status" value="2"/>
</dbReference>
<dbReference type="NCBIfam" id="NF033858">
    <property type="entry name" value="ABC2_perm_RbbA"/>
    <property type="match status" value="1"/>
</dbReference>
<dbReference type="GO" id="GO:0016020">
    <property type="term" value="C:membrane"/>
    <property type="evidence" value="ECO:0007669"/>
    <property type="project" value="UniProtKB-SubCell"/>
</dbReference>
<dbReference type="RefSeq" id="WP_055683944.1">
    <property type="nucleotide sequence ID" value="NZ_CXPG01000023.1"/>
</dbReference>
<feature type="transmembrane region" description="Helical" evidence="8">
    <location>
        <begin position="788"/>
        <end position="810"/>
    </location>
</feature>
<dbReference type="InterPro" id="IPR003593">
    <property type="entry name" value="AAA+_ATPase"/>
</dbReference>
<proteinExistence type="predicted"/>
<dbReference type="Pfam" id="PF00005">
    <property type="entry name" value="ABC_tran"/>
    <property type="match status" value="2"/>
</dbReference>
<evidence type="ECO:0000313" key="11">
    <source>
        <dbReference type="EMBL" id="CTQ34571.1"/>
    </source>
</evidence>
<protein>
    <submittedName>
        <fullName evidence="11">Putative ABC transporter ATP-binding protein YbhF</fullName>
    </submittedName>
</protein>
<dbReference type="InterPro" id="IPR003439">
    <property type="entry name" value="ABC_transporter-like_ATP-bd"/>
</dbReference>
<evidence type="ECO:0000256" key="1">
    <source>
        <dbReference type="ARBA" id="ARBA00004141"/>
    </source>
</evidence>
<reference evidence="11 12" key="1">
    <citation type="submission" date="2015-07" db="EMBL/GenBank/DDBJ databases">
        <authorList>
            <person name="Noorani M."/>
        </authorList>
    </citation>
    <scope>NUCLEOTIDE SEQUENCE [LARGE SCALE GENOMIC DNA]</scope>
    <source>
        <strain evidence="11 12">CECT 5088</strain>
    </source>
</reference>
<feature type="region of interest" description="Disordered" evidence="7">
    <location>
        <begin position="246"/>
        <end position="266"/>
    </location>
</feature>
<dbReference type="InterPro" id="IPR017871">
    <property type="entry name" value="ABC_transporter-like_CS"/>
</dbReference>
<dbReference type="PROSITE" id="PS00211">
    <property type="entry name" value="ABC_TRANSPORTER_1"/>
    <property type="match status" value="1"/>
</dbReference>
<feature type="transmembrane region" description="Helical" evidence="8">
    <location>
        <begin position="881"/>
        <end position="899"/>
    </location>
</feature>
<evidence type="ECO:0000256" key="2">
    <source>
        <dbReference type="ARBA" id="ARBA00022692"/>
    </source>
</evidence>
<evidence type="ECO:0000256" key="4">
    <source>
        <dbReference type="ARBA" id="ARBA00022840"/>
    </source>
</evidence>
<feature type="transmembrane region" description="Helical" evidence="8">
    <location>
        <begin position="558"/>
        <end position="578"/>
    </location>
</feature>
<feature type="domain" description="ABC transporter" evidence="9">
    <location>
        <begin position="6"/>
        <end position="241"/>
    </location>
</feature>
<evidence type="ECO:0000259" key="9">
    <source>
        <dbReference type="PROSITE" id="PS50893"/>
    </source>
</evidence>
<evidence type="ECO:0000256" key="6">
    <source>
        <dbReference type="ARBA" id="ARBA00023136"/>
    </source>
</evidence>
<feature type="domain" description="ABC transporter" evidence="9">
    <location>
        <begin position="270"/>
        <end position="500"/>
    </location>
</feature>
<keyword evidence="5 8" id="KW-1133">Transmembrane helix</keyword>
<keyword evidence="3" id="KW-0547">Nucleotide-binding</keyword>
<dbReference type="Gene3D" id="3.40.50.300">
    <property type="entry name" value="P-loop containing nucleotide triphosphate hydrolases"/>
    <property type="match status" value="2"/>
</dbReference>
<dbReference type="STRING" id="282197.SAMN04488517_1126"/>
<dbReference type="Proteomes" id="UP000048908">
    <property type="component" value="Unassembled WGS sequence"/>
</dbReference>
<dbReference type="InterPro" id="IPR047817">
    <property type="entry name" value="ABC2_TM_bact-type"/>
</dbReference>
<evidence type="ECO:0000256" key="3">
    <source>
        <dbReference type="ARBA" id="ARBA00022741"/>
    </source>
</evidence>
<evidence type="ECO:0000256" key="8">
    <source>
        <dbReference type="SAM" id="Phobius"/>
    </source>
</evidence>
<evidence type="ECO:0000256" key="5">
    <source>
        <dbReference type="ARBA" id="ARBA00022989"/>
    </source>
</evidence>
<gene>
    <name evidence="11" type="primary">ybhF</name>
    <name evidence="11" type="ORF">JAN5088_03367</name>
</gene>
<organism evidence="11 12">
    <name type="scientific">Jannaschia rubra</name>
    <dbReference type="NCBI Taxonomy" id="282197"/>
    <lineage>
        <taxon>Bacteria</taxon>
        <taxon>Pseudomonadati</taxon>
        <taxon>Pseudomonadota</taxon>
        <taxon>Alphaproteobacteria</taxon>
        <taxon>Rhodobacterales</taxon>
        <taxon>Roseobacteraceae</taxon>
        <taxon>Jannaschia</taxon>
    </lineage>
</organism>
<dbReference type="EMBL" id="CXPG01000023">
    <property type="protein sequence ID" value="CTQ34571.1"/>
    <property type="molecule type" value="Genomic_DNA"/>
</dbReference>
<dbReference type="InterPro" id="IPR047651">
    <property type="entry name" value="ABC2_perm_RbbA"/>
</dbReference>
<dbReference type="PROSITE" id="PS51012">
    <property type="entry name" value="ABC_TM2"/>
    <property type="match status" value="1"/>
</dbReference>
<dbReference type="PANTHER" id="PTHR43038:SF4">
    <property type="entry name" value="RIBOSOME-ASSOCIATED ATPASE"/>
    <property type="match status" value="1"/>
</dbReference>
<dbReference type="AlphaFoldDB" id="A0A0M6XWB0"/>
<dbReference type="GO" id="GO:0016887">
    <property type="term" value="F:ATP hydrolysis activity"/>
    <property type="evidence" value="ECO:0007669"/>
    <property type="project" value="InterPro"/>
</dbReference>
<dbReference type="CDD" id="cd03230">
    <property type="entry name" value="ABC_DR_subfamily_A"/>
    <property type="match status" value="1"/>
</dbReference>
<evidence type="ECO:0000259" key="10">
    <source>
        <dbReference type="PROSITE" id="PS51012"/>
    </source>
</evidence>
<evidence type="ECO:0000313" key="12">
    <source>
        <dbReference type="Proteomes" id="UP000048908"/>
    </source>
</evidence>
<feature type="transmembrane region" description="Helical" evidence="8">
    <location>
        <begin position="707"/>
        <end position="729"/>
    </location>
</feature>
<accession>A0A0M6XWB0</accession>